<gene>
    <name evidence="12" type="ORF">EDC56_0179</name>
</gene>
<accession>A0A3N2DXS1</accession>
<dbReference type="PANTHER" id="PTHR38685:SF1">
    <property type="entry name" value="CELL DIVISION PROTEIN ZIPA"/>
    <property type="match status" value="1"/>
</dbReference>
<keyword evidence="3 8" id="KW-0132">Cell division</keyword>
<feature type="region of interest" description="Disordered" evidence="10">
    <location>
        <begin position="412"/>
        <end position="434"/>
    </location>
</feature>
<evidence type="ECO:0000256" key="9">
    <source>
        <dbReference type="RuleBase" id="RU003613"/>
    </source>
</evidence>
<evidence type="ECO:0000313" key="12">
    <source>
        <dbReference type="EMBL" id="ROS04666.1"/>
    </source>
</evidence>
<dbReference type="GO" id="GO:0005886">
    <property type="term" value="C:plasma membrane"/>
    <property type="evidence" value="ECO:0007669"/>
    <property type="project" value="UniProtKB-SubCell"/>
</dbReference>
<comment type="similarity">
    <text evidence="8">Belongs to the ZipA family.</text>
</comment>
<dbReference type="PANTHER" id="PTHR38685">
    <property type="entry name" value="CELL DIVISION PROTEIN ZIPA"/>
    <property type="match status" value="1"/>
</dbReference>
<organism evidence="12 13">
    <name type="scientific">Sinobacterium caligoides</name>
    <dbReference type="NCBI Taxonomy" id="933926"/>
    <lineage>
        <taxon>Bacteria</taxon>
        <taxon>Pseudomonadati</taxon>
        <taxon>Pseudomonadota</taxon>
        <taxon>Gammaproteobacteria</taxon>
        <taxon>Cellvibrionales</taxon>
        <taxon>Spongiibacteraceae</taxon>
        <taxon>Sinobacterium</taxon>
    </lineage>
</organism>
<evidence type="ECO:0000256" key="5">
    <source>
        <dbReference type="ARBA" id="ARBA00022989"/>
    </source>
</evidence>
<dbReference type="InterPro" id="IPR007449">
    <property type="entry name" value="ZipA_FtsZ-bd_C"/>
</dbReference>
<reference evidence="12 13" key="1">
    <citation type="submission" date="2018-11" db="EMBL/GenBank/DDBJ databases">
        <title>Genomic Encyclopedia of Type Strains, Phase IV (KMG-IV): sequencing the most valuable type-strain genomes for metagenomic binning, comparative biology and taxonomic classification.</title>
        <authorList>
            <person name="Goeker M."/>
        </authorList>
    </citation>
    <scope>NUCLEOTIDE SEQUENCE [LARGE SCALE GENOMIC DNA]</scope>
    <source>
        <strain evidence="12 13">DSM 100316</strain>
    </source>
</reference>
<dbReference type="GO" id="GO:0000917">
    <property type="term" value="P:division septum assembly"/>
    <property type="evidence" value="ECO:0007669"/>
    <property type="project" value="TreeGrafter"/>
</dbReference>
<dbReference type="Pfam" id="PF04354">
    <property type="entry name" value="ZipA_C"/>
    <property type="match status" value="1"/>
</dbReference>
<evidence type="ECO:0000256" key="6">
    <source>
        <dbReference type="ARBA" id="ARBA00023136"/>
    </source>
</evidence>
<keyword evidence="1 9" id="KW-1003">Cell membrane</keyword>
<name>A0A3N2DXS1_9GAMM</name>
<comment type="caution">
    <text evidence="12">The sequence shown here is derived from an EMBL/GenBank/DDBJ whole genome shotgun (WGS) entry which is preliminary data.</text>
</comment>
<dbReference type="Gene3D" id="3.30.1400.10">
    <property type="entry name" value="ZipA, C-terminal FtsZ-binding domain"/>
    <property type="match status" value="1"/>
</dbReference>
<dbReference type="EMBL" id="RKHR01000003">
    <property type="protein sequence ID" value="ROS04666.1"/>
    <property type="molecule type" value="Genomic_DNA"/>
</dbReference>
<evidence type="ECO:0000256" key="4">
    <source>
        <dbReference type="ARBA" id="ARBA00022692"/>
    </source>
</evidence>
<dbReference type="OrthoDB" id="7054914at2"/>
<dbReference type="GO" id="GO:0032153">
    <property type="term" value="C:cell division site"/>
    <property type="evidence" value="ECO:0007669"/>
    <property type="project" value="TreeGrafter"/>
</dbReference>
<evidence type="ECO:0000256" key="7">
    <source>
        <dbReference type="ARBA" id="ARBA00023306"/>
    </source>
</evidence>
<evidence type="ECO:0000256" key="10">
    <source>
        <dbReference type="SAM" id="MobiDB-lite"/>
    </source>
</evidence>
<protein>
    <recommendedName>
        <fullName evidence="8">Cell division protein ZipA</fullName>
    </recommendedName>
</protein>
<evidence type="ECO:0000259" key="11">
    <source>
        <dbReference type="SMART" id="SM00771"/>
    </source>
</evidence>
<feature type="region of interest" description="Disordered" evidence="10">
    <location>
        <begin position="311"/>
        <end position="335"/>
    </location>
</feature>
<keyword evidence="5" id="KW-1133">Transmembrane helix</keyword>
<dbReference type="InterPro" id="IPR036765">
    <property type="entry name" value="ZipA_FtsZ-bd_C_sf"/>
</dbReference>
<dbReference type="Proteomes" id="UP000275394">
    <property type="component" value="Unassembled WGS sequence"/>
</dbReference>
<dbReference type="InterPro" id="IPR011919">
    <property type="entry name" value="Cell_div_ZipA"/>
</dbReference>
<keyword evidence="13" id="KW-1185">Reference proteome</keyword>
<dbReference type="SUPFAM" id="SSF64383">
    <property type="entry name" value="Cell-division protein ZipA, C-terminal domain"/>
    <property type="match status" value="1"/>
</dbReference>
<keyword evidence="4 9" id="KW-0812">Transmembrane</keyword>
<dbReference type="AlphaFoldDB" id="A0A3N2DXS1"/>
<evidence type="ECO:0000313" key="13">
    <source>
        <dbReference type="Proteomes" id="UP000275394"/>
    </source>
</evidence>
<evidence type="ECO:0000256" key="3">
    <source>
        <dbReference type="ARBA" id="ARBA00022618"/>
    </source>
</evidence>
<keyword evidence="2 9" id="KW-0997">Cell inner membrane</keyword>
<evidence type="ECO:0000256" key="2">
    <source>
        <dbReference type="ARBA" id="ARBA00022519"/>
    </source>
</evidence>
<comment type="subcellular location">
    <subcellularLocation>
        <location evidence="9">Cell inner membrane</location>
        <topology evidence="9">Single-pass type I membrane protein</topology>
    </subcellularLocation>
</comment>
<keyword evidence="7 8" id="KW-0131">Cell cycle</keyword>
<evidence type="ECO:0000256" key="1">
    <source>
        <dbReference type="ARBA" id="ARBA00022475"/>
    </source>
</evidence>
<keyword evidence="6 9" id="KW-0472">Membrane</keyword>
<sequence>MELGMREWMLIAGAVLVLLVLADGIRRVIQDRRSNMRVSKTAHDPIDDYLSELPNGGARVVKRTQSSADKETSSAKEKLSFVAPSMISVEDVGSVSTEEKDEVSDITQGADDYASVEGEFYIDQQSRSGDDEASFHHVDSAFAAGHADENEAIDYPDISALELEAIGVDGIAVEDIAVDDVEGFTSAGQMRDEVADHASEDVEDSVPVNSMTSDAIAAPEIDQSTASNVAFSDLEAASLANDEEQEPAHEEHLSFVDVEEQPEWQDVVDRRNPDLSFDDLVEGEQAELDVGQVQKDIVDVFDDLSFTSPASVEPRQKATTAEASSRVREPQQYRANPFKVPEQQSFDLDEGVPMLMDSLAEDEDAVADLSTRHGFVPRKVPKKGQRKASEIEQPVVEQEIFIEQAVVHSAEPEVDDTLPSSPEVTAPQELSFEEDEPLKTTDFAEEELVEPEPTNSIGFDATEVPVSTEAEAAMMSEPVTYSEPARSSKKLFSRLASTLEDMPVFGKSEQSSVNNHEETFEEAELMSQPEQAPTIDQNQRVEIINVRSKDAEGFDAGKLHSFFKACDIQLNKSKIYLRHEEAAGKGAVQFSVANLVDSGVFAPDDTGDIYIPGVCFYLTLPGPKEPLNAFEAMLQTAEYLAKNLGGMMKDREGSDINKQVLEYYRYDIREYCRKNLTDIG</sequence>
<dbReference type="SMART" id="SM00771">
    <property type="entry name" value="ZipA_C"/>
    <property type="match status" value="1"/>
</dbReference>
<proteinExistence type="inferred from homology"/>
<evidence type="ECO:0000256" key="8">
    <source>
        <dbReference type="RuleBase" id="RU003612"/>
    </source>
</evidence>
<feature type="domain" description="ZipA C-terminal FtsZ-binding" evidence="11">
    <location>
        <begin position="538"/>
        <end position="668"/>
    </location>
</feature>
<comment type="function">
    <text evidence="8">Essential cell division protein that stabilizes the FtsZ protofilaments by cross-linking them and that serves as a cytoplasmic membrane anchor for the Z ring. Also required for the recruitment to the septal ring of downstream cell division proteins.</text>
</comment>